<sequence>MTTALSILLGNYPHTRPLKDGTIPVQGVDCRFGTATPLYPAFARMVRTLDYDVCELALATYFQAREAGVPVTLLPVVMVGNTHHQSLTRLADGPPIAPRDLVGERVGVRAYSQTTGLWVRGILAEDHGVAPSDVTWVTTEEPHVAQYREPANVHRSDRTTVADLLREREVTAAVLGPLALRTQHVELVPVIEDAHAAGQAWLARHGTIPVNHLVVVRDDVLRSAPEAVTAFYRAMCESIAVTAGERDDSPAGRVVAAGWTDELRTALRIAAGYALEQEVVRSPVDVDRIEEETAFLGTAPVSEAGRP</sequence>
<proteinExistence type="predicted"/>
<dbReference type="Gene3D" id="3.40.190.10">
    <property type="entry name" value="Periplasmic binding protein-like II"/>
    <property type="match status" value="2"/>
</dbReference>
<keyword evidence="2" id="KW-1185">Reference proteome</keyword>
<dbReference type="OrthoDB" id="3805543at2"/>
<dbReference type="RefSeq" id="WP_133903218.1">
    <property type="nucleotide sequence ID" value="NZ_SOCP01000004.1"/>
</dbReference>
<evidence type="ECO:0000313" key="1">
    <source>
        <dbReference type="EMBL" id="TDV54260.1"/>
    </source>
</evidence>
<gene>
    <name evidence="1" type="ORF">CLV71_104731</name>
</gene>
<evidence type="ECO:0000313" key="2">
    <source>
        <dbReference type="Proteomes" id="UP000294927"/>
    </source>
</evidence>
<dbReference type="Proteomes" id="UP000294927">
    <property type="component" value="Unassembled WGS sequence"/>
</dbReference>
<protein>
    <submittedName>
        <fullName evidence="1">4,5-dihydroxyphthalate decarboxylase</fullName>
    </submittedName>
</protein>
<dbReference type="SUPFAM" id="SSF53850">
    <property type="entry name" value="Periplasmic binding protein-like II"/>
    <property type="match status" value="1"/>
</dbReference>
<name>A0A4R7VW48_9PSEU</name>
<accession>A0A4R7VW48</accession>
<comment type="caution">
    <text evidence="1">The sequence shown here is derived from an EMBL/GenBank/DDBJ whole genome shotgun (WGS) entry which is preliminary data.</text>
</comment>
<organism evidence="1 2">
    <name type="scientific">Actinophytocola oryzae</name>
    <dbReference type="NCBI Taxonomy" id="502181"/>
    <lineage>
        <taxon>Bacteria</taxon>
        <taxon>Bacillati</taxon>
        <taxon>Actinomycetota</taxon>
        <taxon>Actinomycetes</taxon>
        <taxon>Pseudonocardiales</taxon>
        <taxon>Pseudonocardiaceae</taxon>
    </lineage>
</organism>
<dbReference type="AlphaFoldDB" id="A0A4R7VW48"/>
<dbReference type="EMBL" id="SOCP01000004">
    <property type="protein sequence ID" value="TDV54260.1"/>
    <property type="molecule type" value="Genomic_DNA"/>
</dbReference>
<reference evidence="1 2" key="1">
    <citation type="submission" date="2019-03" db="EMBL/GenBank/DDBJ databases">
        <title>Genomic Encyclopedia of Archaeal and Bacterial Type Strains, Phase II (KMG-II): from individual species to whole genera.</title>
        <authorList>
            <person name="Goeker M."/>
        </authorList>
    </citation>
    <scope>NUCLEOTIDE SEQUENCE [LARGE SCALE GENOMIC DNA]</scope>
    <source>
        <strain evidence="1 2">DSM 45499</strain>
    </source>
</reference>